<dbReference type="OrthoDB" id="9814826at2"/>
<dbReference type="InterPro" id="IPR005149">
    <property type="entry name" value="Tscrpt_reg_PadR_N"/>
</dbReference>
<feature type="domain" description="Transcription regulator PadR N-terminal" evidence="1">
    <location>
        <begin position="18"/>
        <end position="85"/>
    </location>
</feature>
<dbReference type="Gene3D" id="1.10.10.10">
    <property type="entry name" value="Winged helix-like DNA-binding domain superfamily/Winged helix DNA-binding domain"/>
    <property type="match status" value="1"/>
</dbReference>
<dbReference type="InterPro" id="IPR036390">
    <property type="entry name" value="WH_DNA-bd_sf"/>
</dbReference>
<accession>A0A285TPN3</accession>
<evidence type="ECO:0000259" key="1">
    <source>
        <dbReference type="Pfam" id="PF03551"/>
    </source>
</evidence>
<protein>
    <submittedName>
        <fullName evidence="2">PadR family transcriptional regulator</fullName>
    </submittedName>
</protein>
<dbReference type="InterPro" id="IPR036388">
    <property type="entry name" value="WH-like_DNA-bd_sf"/>
</dbReference>
<dbReference type="RefSeq" id="WP_097075146.1">
    <property type="nucleotide sequence ID" value="NZ_OBMQ01000018.1"/>
</dbReference>
<evidence type="ECO:0000313" key="2">
    <source>
        <dbReference type="EMBL" id="SOC25186.1"/>
    </source>
</evidence>
<dbReference type="EMBL" id="OBMQ01000018">
    <property type="protein sequence ID" value="SOC25186.1"/>
    <property type="molecule type" value="Genomic_DNA"/>
</dbReference>
<proteinExistence type="predicted"/>
<evidence type="ECO:0000313" key="3">
    <source>
        <dbReference type="Proteomes" id="UP000219636"/>
    </source>
</evidence>
<dbReference type="Pfam" id="PF03551">
    <property type="entry name" value="PadR"/>
    <property type="match status" value="1"/>
</dbReference>
<keyword evidence="3" id="KW-1185">Reference proteome</keyword>
<dbReference type="AlphaFoldDB" id="A0A285TPN3"/>
<gene>
    <name evidence="2" type="ORF">SAMN05880501_11836</name>
</gene>
<dbReference type="SUPFAM" id="SSF46785">
    <property type="entry name" value="Winged helix' DNA-binding domain"/>
    <property type="match status" value="1"/>
</dbReference>
<dbReference type="PANTHER" id="PTHR33169:SF13">
    <property type="entry name" value="PADR-FAMILY TRANSCRIPTIONAL REGULATOR"/>
    <property type="match status" value="1"/>
</dbReference>
<organism evidence="2 3">
    <name type="scientific">Ureibacillus xyleni</name>
    <dbReference type="NCBI Taxonomy" id="614648"/>
    <lineage>
        <taxon>Bacteria</taxon>
        <taxon>Bacillati</taxon>
        <taxon>Bacillota</taxon>
        <taxon>Bacilli</taxon>
        <taxon>Bacillales</taxon>
        <taxon>Caryophanaceae</taxon>
        <taxon>Ureibacillus</taxon>
    </lineage>
</organism>
<dbReference type="PANTHER" id="PTHR33169">
    <property type="entry name" value="PADR-FAMILY TRANSCRIPTIONAL REGULATOR"/>
    <property type="match status" value="1"/>
</dbReference>
<sequence>MELTKYLPLTETTYYILLSLLEPAHGYIMMQKVEQLSNQKVKIAAGTMYGAIENLLKQQLIQAVESTDKRRKTYVITEKGKDVLQLDCERMKHIVNVTEKLLSPIGGIEDV</sequence>
<name>A0A285TPN3_9BACL</name>
<dbReference type="InterPro" id="IPR052509">
    <property type="entry name" value="Metal_resp_DNA-bind_regulator"/>
</dbReference>
<reference evidence="3" key="1">
    <citation type="submission" date="2017-08" db="EMBL/GenBank/DDBJ databases">
        <authorList>
            <person name="Varghese N."/>
            <person name="Submissions S."/>
        </authorList>
    </citation>
    <scope>NUCLEOTIDE SEQUENCE [LARGE SCALE GENOMIC DNA]</scope>
    <source>
        <strain evidence="3">JC22</strain>
    </source>
</reference>
<dbReference type="Proteomes" id="UP000219636">
    <property type="component" value="Unassembled WGS sequence"/>
</dbReference>